<name>A0A537K3I9_9BACT</name>
<sequence>MSGEQALARKGVCFAYFIKQACWRVPEAYCNTALQVCITRECPVYRLHRDAMERRFATKFKHFW</sequence>
<dbReference type="AlphaFoldDB" id="A0A537K3I9"/>
<evidence type="ECO:0000313" key="1">
    <source>
        <dbReference type="EMBL" id="TMI90353.1"/>
    </source>
</evidence>
<organism evidence="1 2">
    <name type="scientific">Candidatus Segetimicrobium genomatis</name>
    <dbReference type="NCBI Taxonomy" id="2569760"/>
    <lineage>
        <taxon>Bacteria</taxon>
        <taxon>Bacillati</taxon>
        <taxon>Candidatus Sysuimicrobiota</taxon>
        <taxon>Candidatus Sysuimicrobiia</taxon>
        <taxon>Candidatus Sysuimicrobiales</taxon>
        <taxon>Candidatus Segetimicrobiaceae</taxon>
        <taxon>Candidatus Segetimicrobium</taxon>
    </lineage>
</organism>
<dbReference type="EMBL" id="VBAK01000113">
    <property type="protein sequence ID" value="TMI90353.1"/>
    <property type="molecule type" value="Genomic_DNA"/>
</dbReference>
<evidence type="ECO:0000313" key="2">
    <source>
        <dbReference type="Proteomes" id="UP000318509"/>
    </source>
</evidence>
<dbReference type="Proteomes" id="UP000318509">
    <property type="component" value="Unassembled WGS sequence"/>
</dbReference>
<proteinExistence type="predicted"/>
<gene>
    <name evidence="1" type="ORF">E6H00_06920</name>
</gene>
<reference evidence="1 2" key="1">
    <citation type="journal article" date="2019" name="Nat. Microbiol.">
        <title>Mediterranean grassland soil C-N compound turnover is dependent on rainfall and depth, and is mediated by genomically divergent microorganisms.</title>
        <authorList>
            <person name="Diamond S."/>
            <person name="Andeer P.F."/>
            <person name="Li Z."/>
            <person name="Crits-Christoph A."/>
            <person name="Burstein D."/>
            <person name="Anantharaman K."/>
            <person name="Lane K.R."/>
            <person name="Thomas B.C."/>
            <person name="Pan C."/>
            <person name="Northen T.R."/>
            <person name="Banfield J.F."/>
        </authorList>
    </citation>
    <scope>NUCLEOTIDE SEQUENCE [LARGE SCALE GENOMIC DNA]</scope>
    <source>
        <strain evidence="1">NP_3</strain>
    </source>
</reference>
<protein>
    <submittedName>
        <fullName evidence="1">Uncharacterized protein</fullName>
    </submittedName>
</protein>
<comment type="caution">
    <text evidence="1">The sequence shown here is derived from an EMBL/GenBank/DDBJ whole genome shotgun (WGS) entry which is preliminary data.</text>
</comment>
<accession>A0A537K3I9</accession>